<dbReference type="STRING" id="1291734.FD02_GL000323"/>
<feature type="domain" description="HTH marR-type" evidence="1">
    <location>
        <begin position="1"/>
        <end position="139"/>
    </location>
</feature>
<proteinExistence type="predicted"/>
<dbReference type="PANTHER" id="PTHR33164">
    <property type="entry name" value="TRANSCRIPTIONAL REGULATOR, MARR FAMILY"/>
    <property type="match status" value="1"/>
</dbReference>
<organism evidence="2 3">
    <name type="scientific">Lacticaseibacillus nasuensis JCM 17158</name>
    <dbReference type="NCBI Taxonomy" id="1291734"/>
    <lineage>
        <taxon>Bacteria</taxon>
        <taxon>Bacillati</taxon>
        <taxon>Bacillota</taxon>
        <taxon>Bacilli</taxon>
        <taxon>Lactobacillales</taxon>
        <taxon>Lactobacillaceae</taxon>
        <taxon>Lacticaseibacillus</taxon>
    </lineage>
</organism>
<name>A0A0R1JSA3_9LACO</name>
<dbReference type="SMART" id="SM00347">
    <property type="entry name" value="HTH_MARR"/>
    <property type="match status" value="1"/>
</dbReference>
<dbReference type="Pfam" id="PF01047">
    <property type="entry name" value="MarR"/>
    <property type="match status" value="1"/>
</dbReference>
<dbReference type="SUPFAM" id="SSF46785">
    <property type="entry name" value="Winged helix' DNA-binding domain"/>
    <property type="match status" value="1"/>
</dbReference>
<dbReference type="RefSeq" id="WP_056951854.1">
    <property type="nucleotide sequence ID" value="NZ_AZDJ01000030.1"/>
</dbReference>
<gene>
    <name evidence="2" type="ORF">FD02_GL000323</name>
</gene>
<dbReference type="Proteomes" id="UP000051804">
    <property type="component" value="Unassembled WGS sequence"/>
</dbReference>
<dbReference type="PANTHER" id="PTHR33164:SF43">
    <property type="entry name" value="HTH-TYPE TRANSCRIPTIONAL REPRESSOR YETL"/>
    <property type="match status" value="1"/>
</dbReference>
<dbReference type="InterPro" id="IPR036388">
    <property type="entry name" value="WH-like_DNA-bd_sf"/>
</dbReference>
<evidence type="ECO:0000313" key="3">
    <source>
        <dbReference type="Proteomes" id="UP000051804"/>
    </source>
</evidence>
<evidence type="ECO:0000313" key="2">
    <source>
        <dbReference type="EMBL" id="KRK71137.1"/>
    </source>
</evidence>
<dbReference type="InterPro" id="IPR036390">
    <property type="entry name" value="WH_DNA-bd_sf"/>
</dbReference>
<evidence type="ECO:0000259" key="1">
    <source>
        <dbReference type="PROSITE" id="PS50995"/>
    </source>
</evidence>
<comment type="caution">
    <text evidence="2">The sequence shown here is derived from an EMBL/GenBank/DDBJ whole genome shotgun (WGS) entry which is preliminary data.</text>
</comment>
<keyword evidence="3" id="KW-1185">Reference proteome</keyword>
<sequence>MADGDLLDAYIDVYFTAFKYIGDLISAPMKADKLSFEQFMIMRDLDAGHELNLSAIARKRRVTNAAVSRQLKQLLERGVITQERDTTDHRRYHLRLTNHGAIVTHRLNTTIHKRFYGWVEILGEADTRELLRIMGRVGEHIIAKEFPQ</sequence>
<dbReference type="GO" id="GO:0003700">
    <property type="term" value="F:DNA-binding transcription factor activity"/>
    <property type="evidence" value="ECO:0007669"/>
    <property type="project" value="InterPro"/>
</dbReference>
<dbReference type="InterPro" id="IPR000835">
    <property type="entry name" value="HTH_MarR-typ"/>
</dbReference>
<accession>A0A0R1JSA3</accession>
<dbReference type="OrthoDB" id="1903871at2"/>
<dbReference type="PATRIC" id="fig|1291734.4.peg.333"/>
<dbReference type="Gene3D" id="1.10.10.10">
    <property type="entry name" value="Winged helix-like DNA-binding domain superfamily/Winged helix DNA-binding domain"/>
    <property type="match status" value="1"/>
</dbReference>
<dbReference type="AlphaFoldDB" id="A0A0R1JSA3"/>
<dbReference type="GO" id="GO:0006950">
    <property type="term" value="P:response to stress"/>
    <property type="evidence" value="ECO:0007669"/>
    <property type="project" value="TreeGrafter"/>
</dbReference>
<dbReference type="EMBL" id="AZDJ01000030">
    <property type="protein sequence ID" value="KRK71137.1"/>
    <property type="molecule type" value="Genomic_DNA"/>
</dbReference>
<protein>
    <submittedName>
        <fullName evidence="2">Transcriptional regulator</fullName>
    </submittedName>
</protein>
<dbReference type="PROSITE" id="PS50995">
    <property type="entry name" value="HTH_MARR_2"/>
    <property type="match status" value="1"/>
</dbReference>
<dbReference type="InterPro" id="IPR039422">
    <property type="entry name" value="MarR/SlyA-like"/>
</dbReference>
<reference evidence="2 3" key="1">
    <citation type="journal article" date="2015" name="Genome Announc.">
        <title>Expanding the biotechnology potential of lactobacilli through comparative genomics of 213 strains and associated genera.</title>
        <authorList>
            <person name="Sun Z."/>
            <person name="Harris H.M."/>
            <person name="McCann A."/>
            <person name="Guo C."/>
            <person name="Argimon S."/>
            <person name="Zhang W."/>
            <person name="Yang X."/>
            <person name="Jeffery I.B."/>
            <person name="Cooney J.C."/>
            <person name="Kagawa T.F."/>
            <person name="Liu W."/>
            <person name="Song Y."/>
            <person name="Salvetti E."/>
            <person name="Wrobel A."/>
            <person name="Rasinkangas P."/>
            <person name="Parkhill J."/>
            <person name="Rea M.C."/>
            <person name="O'Sullivan O."/>
            <person name="Ritari J."/>
            <person name="Douillard F.P."/>
            <person name="Paul Ross R."/>
            <person name="Yang R."/>
            <person name="Briner A.E."/>
            <person name="Felis G.E."/>
            <person name="de Vos W.M."/>
            <person name="Barrangou R."/>
            <person name="Klaenhammer T.R."/>
            <person name="Caufield P.W."/>
            <person name="Cui Y."/>
            <person name="Zhang H."/>
            <person name="O'Toole P.W."/>
        </authorList>
    </citation>
    <scope>NUCLEOTIDE SEQUENCE [LARGE SCALE GENOMIC DNA]</scope>
    <source>
        <strain evidence="2 3">JCM 17158</strain>
    </source>
</reference>